<dbReference type="RefSeq" id="XP_033665353.1">
    <property type="nucleotide sequence ID" value="XM_033813382.1"/>
</dbReference>
<dbReference type="Proteomes" id="UP000799537">
    <property type="component" value="Unassembled WGS sequence"/>
</dbReference>
<protein>
    <recommendedName>
        <fullName evidence="2">Ecp2 effector protein-like domain-containing protein</fullName>
    </recommendedName>
</protein>
<evidence type="ECO:0000313" key="3">
    <source>
        <dbReference type="EMBL" id="KAF2164464.1"/>
    </source>
</evidence>
<feature type="domain" description="Ecp2 effector protein-like" evidence="2">
    <location>
        <begin position="53"/>
        <end position="154"/>
    </location>
</feature>
<dbReference type="InterPro" id="IPR029226">
    <property type="entry name" value="Ecp2-like"/>
</dbReference>
<dbReference type="OrthoDB" id="3648775at2759"/>
<name>A0A6A6CBD4_ZASCE</name>
<proteinExistence type="predicted"/>
<evidence type="ECO:0000313" key="4">
    <source>
        <dbReference type="Proteomes" id="UP000799537"/>
    </source>
</evidence>
<feature type="chain" id="PRO_5025580244" description="Ecp2 effector protein-like domain-containing protein" evidence="1">
    <location>
        <begin position="19"/>
        <end position="174"/>
    </location>
</feature>
<keyword evidence="1" id="KW-0732">Signal</keyword>
<gene>
    <name evidence="3" type="ORF">M409DRAFT_56724</name>
</gene>
<reference evidence="3" key="1">
    <citation type="journal article" date="2020" name="Stud. Mycol.">
        <title>101 Dothideomycetes genomes: a test case for predicting lifestyles and emergence of pathogens.</title>
        <authorList>
            <person name="Haridas S."/>
            <person name="Albert R."/>
            <person name="Binder M."/>
            <person name="Bloem J."/>
            <person name="Labutti K."/>
            <person name="Salamov A."/>
            <person name="Andreopoulos B."/>
            <person name="Baker S."/>
            <person name="Barry K."/>
            <person name="Bills G."/>
            <person name="Bluhm B."/>
            <person name="Cannon C."/>
            <person name="Castanera R."/>
            <person name="Culley D."/>
            <person name="Daum C."/>
            <person name="Ezra D."/>
            <person name="Gonzalez J."/>
            <person name="Henrissat B."/>
            <person name="Kuo A."/>
            <person name="Liang C."/>
            <person name="Lipzen A."/>
            <person name="Lutzoni F."/>
            <person name="Magnuson J."/>
            <person name="Mondo S."/>
            <person name="Nolan M."/>
            <person name="Ohm R."/>
            <person name="Pangilinan J."/>
            <person name="Park H.-J."/>
            <person name="Ramirez L."/>
            <person name="Alfaro M."/>
            <person name="Sun H."/>
            <person name="Tritt A."/>
            <person name="Yoshinaga Y."/>
            <person name="Zwiers L.-H."/>
            <person name="Turgeon B."/>
            <person name="Goodwin S."/>
            <person name="Spatafora J."/>
            <person name="Crous P."/>
            <person name="Grigoriev I."/>
        </authorList>
    </citation>
    <scope>NUCLEOTIDE SEQUENCE</scope>
    <source>
        <strain evidence="3">ATCC 36951</strain>
    </source>
</reference>
<sequence>MYFSAAAIIALLPALGSATCYICGGATQSPLGASLMQDDGNPNAGNAPGDNACGLSIFVELTQNQQQPSVEDCQQMVANIQGDFSWPVDQNGETLASFGTCCFNARTQGGTGYVGNADIADLTNDSIKQYSDNGYIDCHGQYHMFVSSAGGMRCDQNDWYTGQQVQVDWTLTLC</sequence>
<evidence type="ECO:0000256" key="1">
    <source>
        <dbReference type="SAM" id="SignalP"/>
    </source>
</evidence>
<evidence type="ECO:0000259" key="2">
    <source>
        <dbReference type="Pfam" id="PF14856"/>
    </source>
</evidence>
<accession>A0A6A6CBD4</accession>
<dbReference type="EMBL" id="ML993604">
    <property type="protein sequence ID" value="KAF2164464.1"/>
    <property type="molecule type" value="Genomic_DNA"/>
</dbReference>
<dbReference type="AlphaFoldDB" id="A0A6A6CBD4"/>
<keyword evidence="4" id="KW-1185">Reference proteome</keyword>
<dbReference type="Pfam" id="PF14856">
    <property type="entry name" value="Hce2"/>
    <property type="match status" value="1"/>
</dbReference>
<dbReference type="GeneID" id="54566654"/>
<organism evidence="3 4">
    <name type="scientific">Zasmidium cellare ATCC 36951</name>
    <dbReference type="NCBI Taxonomy" id="1080233"/>
    <lineage>
        <taxon>Eukaryota</taxon>
        <taxon>Fungi</taxon>
        <taxon>Dikarya</taxon>
        <taxon>Ascomycota</taxon>
        <taxon>Pezizomycotina</taxon>
        <taxon>Dothideomycetes</taxon>
        <taxon>Dothideomycetidae</taxon>
        <taxon>Mycosphaerellales</taxon>
        <taxon>Mycosphaerellaceae</taxon>
        <taxon>Zasmidium</taxon>
    </lineage>
</organism>
<feature type="signal peptide" evidence="1">
    <location>
        <begin position="1"/>
        <end position="18"/>
    </location>
</feature>